<dbReference type="EMBL" id="LCAH01000011">
    <property type="protein sequence ID" value="KKR86587.1"/>
    <property type="molecule type" value="Genomic_DNA"/>
</dbReference>
<dbReference type="InterPro" id="IPR029058">
    <property type="entry name" value="AB_hydrolase_fold"/>
</dbReference>
<name>A0A0G0XFU4_9BACT</name>
<dbReference type="GO" id="GO:0016787">
    <property type="term" value="F:hydrolase activity"/>
    <property type="evidence" value="ECO:0007669"/>
    <property type="project" value="InterPro"/>
</dbReference>
<dbReference type="SUPFAM" id="SSF53474">
    <property type="entry name" value="alpha/beta-Hydrolases"/>
    <property type="match status" value="1"/>
</dbReference>
<dbReference type="Pfam" id="PF06821">
    <property type="entry name" value="Ser_hydrolase"/>
    <property type="match status" value="1"/>
</dbReference>
<sequence>MKYLQPFYFMRIILIHGFNASPDMNFHPWLREQLRERGFEVVSPRLQLPADQEIDLPVVMEDLKQQIGHLKGEDVVLGHSLGGLLALQYLEAVEMMETPRAVILVATPWKVSRPGLRHLFFDDLDADVLMWKAREFVVVHSKDDKLVPLDHGRKLAESLKARFIERDGDDHYMAAEYPILRDLIVNIVETPFAYAPGMSLPNDFS</sequence>
<dbReference type="Gene3D" id="3.40.50.1820">
    <property type="entry name" value="alpha/beta hydrolase"/>
    <property type="match status" value="1"/>
</dbReference>
<dbReference type="InterPro" id="IPR010662">
    <property type="entry name" value="RBBP9/YdeN"/>
</dbReference>
<gene>
    <name evidence="1" type="ORF">UU35_C0011G0040</name>
</gene>
<organism evidence="1 2">
    <name type="scientific">Candidatus Uhrbacteria bacterium GW2011_GWC2_41_11</name>
    <dbReference type="NCBI Taxonomy" id="1618985"/>
    <lineage>
        <taxon>Bacteria</taxon>
        <taxon>Candidatus Uhriibacteriota</taxon>
    </lineage>
</organism>
<dbReference type="Proteomes" id="UP000034616">
    <property type="component" value="Unassembled WGS sequence"/>
</dbReference>
<reference evidence="1 2" key="1">
    <citation type="journal article" date="2015" name="Nature">
        <title>rRNA introns, odd ribosomes, and small enigmatic genomes across a large radiation of phyla.</title>
        <authorList>
            <person name="Brown C.T."/>
            <person name="Hug L.A."/>
            <person name="Thomas B.C."/>
            <person name="Sharon I."/>
            <person name="Castelle C.J."/>
            <person name="Singh A."/>
            <person name="Wilkins M.J."/>
            <person name="Williams K.H."/>
            <person name="Banfield J.F."/>
        </authorList>
    </citation>
    <scope>NUCLEOTIDE SEQUENCE [LARGE SCALE GENOMIC DNA]</scope>
</reference>
<proteinExistence type="predicted"/>
<protein>
    <submittedName>
        <fullName evidence="1">Esterase</fullName>
    </submittedName>
</protein>
<evidence type="ECO:0000313" key="2">
    <source>
        <dbReference type="Proteomes" id="UP000034616"/>
    </source>
</evidence>
<dbReference type="PANTHER" id="PTHR15394:SF3">
    <property type="entry name" value="SERINE HYDROLASE RBBP9"/>
    <property type="match status" value="1"/>
</dbReference>
<comment type="caution">
    <text evidence="1">The sequence shown here is derived from an EMBL/GenBank/DDBJ whole genome shotgun (WGS) entry which is preliminary data.</text>
</comment>
<dbReference type="AlphaFoldDB" id="A0A0G0XFU4"/>
<dbReference type="PANTHER" id="PTHR15394">
    <property type="entry name" value="SERINE HYDROLASE RBBP9"/>
    <property type="match status" value="1"/>
</dbReference>
<evidence type="ECO:0000313" key="1">
    <source>
        <dbReference type="EMBL" id="KKR86587.1"/>
    </source>
</evidence>
<accession>A0A0G0XFU4</accession>